<dbReference type="SUPFAM" id="SSF48452">
    <property type="entry name" value="TPR-like"/>
    <property type="match status" value="1"/>
</dbReference>
<sequence length="418" mass="48549">MDTLGLRIRKLRKQQKLTLEALAGDQLTKGMLSLIENGKAQPSMESLSYIAGRLGIESSELMEDVSQTEKRSLLAQVEKLYKVDYAELHDEHQQIIELVQPVVDKLSISYESARLLEIYSKCGYHLKREDWESYYNQAMKLYEQLHLYNQWASLAMFKGLIKFNQHAYEEALAIILEEHARFDSPAIKLDAVTTLDYMYIESILYSAVGRYEESQLKMNEALSYSKEERIFYRIDDLYRLAGAQAIINGNEEDREYYLRKVRQYGEFAENLFSTAIAEFLEAHYYNSYAHEYEKALTHLERFLKLGKEMYKDKTDHEGNNHYLLEKGKALFGLGQVNEALTLLNQYKVPEYVHHPLDLSISYEVHAYRAKCYAKLGDNEKAVKEAKIGHDLILPLPETPYKTFILQTYNDLLKSSGSL</sequence>
<dbReference type="AlphaFoldDB" id="A0A9X3LG39"/>
<name>A0A9X3LG39_9BACL</name>
<dbReference type="InterPro" id="IPR011990">
    <property type="entry name" value="TPR-like_helical_dom_sf"/>
</dbReference>
<proteinExistence type="predicted"/>
<keyword evidence="1" id="KW-0238">DNA-binding</keyword>
<dbReference type="PANTHER" id="PTHR46797:SF1">
    <property type="entry name" value="METHYLPHOSPHONATE SYNTHASE"/>
    <property type="match status" value="1"/>
</dbReference>
<organism evidence="3 4">
    <name type="scientific">Paenisporosarcina quisquiliarum</name>
    <dbReference type="NCBI Taxonomy" id="365346"/>
    <lineage>
        <taxon>Bacteria</taxon>
        <taxon>Bacillati</taxon>
        <taxon>Bacillota</taxon>
        <taxon>Bacilli</taxon>
        <taxon>Bacillales</taxon>
        <taxon>Caryophanaceae</taxon>
        <taxon>Paenisporosarcina</taxon>
    </lineage>
</organism>
<protein>
    <submittedName>
        <fullName evidence="3">Helix-turn-helix transcriptional regulator</fullName>
    </submittedName>
</protein>
<comment type="caution">
    <text evidence="3">The sequence shown here is derived from an EMBL/GenBank/DDBJ whole genome shotgun (WGS) entry which is preliminary data.</text>
</comment>
<dbReference type="GO" id="GO:0003700">
    <property type="term" value="F:DNA-binding transcription factor activity"/>
    <property type="evidence" value="ECO:0007669"/>
    <property type="project" value="TreeGrafter"/>
</dbReference>
<dbReference type="PROSITE" id="PS50943">
    <property type="entry name" value="HTH_CROC1"/>
    <property type="match status" value="1"/>
</dbReference>
<dbReference type="SMART" id="SM00530">
    <property type="entry name" value="HTH_XRE"/>
    <property type="match status" value="1"/>
</dbReference>
<dbReference type="PANTHER" id="PTHR46797">
    <property type="entry name" value="HTH-TYPE TRANSCRIPTIONAL REGULATOR"/>
    <property type="match status" value="1"/>
</dbReference>
<accession>A0A9X3LG39</accession>
<dbReference type="Proteomes" id="UP001152173">
    <property type="component" value="Unassembled WGS sequence"/>
</dbReference>
<gene>
    <name evidence="3" type="ORF">M9R32_05960</name>
</gene>
<dbReference type="InterPro" id="IPR010982">
    <property type="entry name" value="Lambda_DNA-bd_dom_sf"/>
</dbReference>
<evidence type="ECO:0000313" key="3">
    <source>
        <dbReference type="EMBL" id="MCZ8536719.1"/>
    </source>
</evidence>
<dbReference type="GO" id="GO:0003677">
    <property type="term" value="F:DNA binding"/>
    <property type="evidence" value="ECO:0007669"/>
    <property type="project" value="UniProtKB-KW"/>
</dbReference>
<dbReference type="GO" id="GO:0005829">
    <property type="term" value="C:cytosol"/>
    <property type="evidence" value="ECO:0007669"/>
    <property type="project" value="TreeGrafter"/>
</dbReference>
<dbReference type="EMBL" id="JAMKBJ010000004">
    <property type="protein sequence ID" value="MCZ8536719.1"/>
    <property type="molecule type" value="Genomic_DNA"/>
</dbReference>
<keyword evidence="4" id="KW-1185">Reference proteome</keyword>
<dbReference type="InterPro" id="IPR001387">
    <property type="entry name" value="Cro/C1-type_HTH"/>
</dbReference>
<evidence type="ECO:0000259" key="2">
    <source>
        <dbReference type="PROSITE" id="PS50943"/>
    </source>
</evidence>
<dbReference type="CDD" id="cd00093">
    <property type="entry name" value="HTH_XRE"/>
    <property type="match status" value="1"/>
</dbReference>
<dbReference type="Gene3D" id="1.25.40.10">
    <property type="entry name" value="Tetratricopeptide repeat domain"/>
    <property type="match status" value="2"/>
</dbReference>
<dbReference type="SUPFAM" id="SSF47413">
    <property type="entry name" value="lambda repressor-like DNA-binding domains"/>
    <property type="match status" value="1"/>
</dbReference>
<dbReference type="RefSeq" id="WP_269925819.1">
    <property type="nucleotide sequence ID" value="NZ_JAMKBJ010000004.1"/>
</dbReference>
<evidence type="ECO:0000313" key="4">
    <source>
        <dbReference type="Proteomes" id="UP001152173"/>
    </source>
</evidence>
<evidence type="ECO:0000256" key="1">
    <source>
        <dbReference type="ARBA" id="ARBA00023125"/>
    </source>
</evidence>
<dbReference type="Pfam" id="PF01381">
    <property type="entry name" value="HTH_3"/>
    <property type="match status" value="1"/>
</dbReference>
<feature type="domain" description="HTH cro/C1-type" evidence="2">
    <location>
        <begin position="8"/>
        <end position="61"/>
    </location>
</feature>
<dbReference type="InterPro" id="IPR050807">
    <property type="entry name" value="TransReg_Diox_bact_type"/>
</dbReference>
<reference evidence="3" key="1">
    <citation type="submission" date="2022-05" db="EMBL/GenBank/DDBJ databases">
        <authorList>
            <person name="Colautti A."/>
            <person name="Iacumin L."/>
        </authorList>
    </citation>
    <scope>NUCLEOTIDE SEQUENCE</scope>
    <source>
        <strain evidence="3">SK 55</strain>
    </source>
</reference>